<gene>
    <name evidence="1" type="ORF">caldi_30340</name>
</gene>
<evidence type="ECO:0000313" key="2">
    <source>
        <dbReference type="Proteomes" id="UP001163687"/>
    </source>
</evidence>
<dbReference type="KEGG" id="cmic:caldi_30340"/>
<accession>A0AA35CNU3</accession>
<keyword evidence="2" id="KW-1185">Reference proteome</keyword>
<dbReference type="EMBL" id="AP025628">
    <property type="protein sequence ID" value="BDG61944.1"/>
    <property type="molecule type" value="Genomic_DNA"/>
</dbReference>
<protein>
    <submittedName>
        <fullName evidence="1">Uncharacterized protein</fullName>
    </submittedName>
</protein>
<dbReference type="RefSeq" id="WP_264842570.1">
    <property type="nucleotide sequence ID" value="NZ_AP025628.1"/>
</dbReference>
<dbReference type="Proteomes" id="UP001163687">
    <property type="component" value="Chromosome"/>
</dbReference>
<reference evidence="1" key="1">
    <citation type="submission" date="2022-03" db="EMBL/GenBank/DDBJ databases">
        <title>Complete genome sequence of Caldinitratiruptor microaerophilus.</title>
        <authorList>
            <person name="Mukaiyama R."/>
            <person name="Nishiyama T."/>
            <person name="Ueda K."/>
        </authorList>
    </citation>
    <scope>NUCLEOTIDE SEQUENCE</scope>
    <source>
        <strain evidence="1">JCM 16183</strain>
    </source>
</reference>
<dbReference type="AlphaFoldDB" id="A0AA35CNU3"/>
<evidence type="ECO:0000313" key="1">
    <source>
        <dbReference type="EMBL" id="BDG61944.1"/>
    </source>
</evidence>
<sequence>MQFWVRPYNPDAGLLEDAMTEGFRPHGVMLDANIAAAYPNVLKRIQSITERLELAIDPNTAKIRTPYFRNKPTYKRLPYFSGNIPALLDLIHNAEDIVQVFTDLQINLGASVLLSPYFLLEESHFPSSAQLDVQRAWYAHFFRITKTTPVYASLCITAQAIATPEGFHGALELLQPHHPERVYLLLADFELGQDLTLDETVVNFFRSLQEIGIREILFGRGPAWATLLFPFGLSGYVSGINYMASLRREYFTRDEEISGIQHNYYLPRRFVRAEPRMVEQIYAEELMGPCDCPVCAHGVPFDVNGIRRHYLFARGREATEVAGSSNPRLLLREWVKDTGDLLMQANALNIDIIGHPPVDRWARLLA</sequence>
<name>A0AA35CNU3_9FIRM</name>
<proteinExistence type="predicted"/>
<organism evidence="1 2">
    <name type="scientific">Caldinitratiruptor microaerophilus</name>
    <dbReference type="NCBI Taxonomy" id="671077"/>
    <lineage>
        <taxon>Bacteria</taxon>
        <taxon>Bacillati</taxon>
        <taxon>Bacillota</taxon>
        <taxon>Clostridia</taxon>
        <taxon>Eubacteriales</taxon>
        <taxon>Symbiobacteriaceae</taxon>
        <taxon>Caldinitratiruptor</taxon>
    </lineage>
</organism>